<organism evidence="2">
    <name type="scientific">Cladocopium goreaui</name>
    <dbReference type="NCBI Taxonomy" id="2562237"/>
    <lineage>
        <taxon>Eukaryota</taxon>
        <taxon>Sar</taxon>
        <taxon>Alveolata</taxon>
        <taxon>Dinophyceae</taxon>
        <taxon>Suessiales</taxon>
        <taxon>Symbiodiniaceae</taxon>
        <taxon>Cladocopium</taxon>
    </lineage>
</organism>
<keyword evidence="5" id="KW-1185">Reference proteome</keyword>
<gene>
    <name evidence="2" type="ORF">C1SCF055_LOCUS34516</name>
</gene>
<dbReference type="OrthoDB" id="416725at2759"/>
<evidence type="ECO:0000313" key="5">
    <source>
        <dbReference type="Proteomes" id="UP001152797"/>
    </source>
</evidence>
<reference evidence="3" key="2">
    <citation type="submission" date="2024-04" db="EMBL/GenBank/DDBJ databases">
        <authorList>
            <person name="Chen Y."/>
            <person name="Shah S."/>
            <person name="Dougan E. K."/>
            <person name="Thang M."/>
            <person name="Chan C."/>
        </authorList>
    </citation>
    <scope>NUCLEOTIDE SEQUENCE [LARGE SCALE GENOMIC DNA]</scope>
</reference>
<feature type="non-terminal residue" evidence="2">
    <location>
        <position position="1"/>
    </location>
</feature>
<feature type="region of interest" description="Disordered" evidence="1">
    <location>
        <begin position="298"/>
        <end position="318"/>
    </location>
</feature>
<comment type="caution">
    <text evidence="2">The sequence shown here is derived from an EMBL/GenBank/DDBJ whole genome shotgun (WGS) entry which is preliminary data.</text>
</comment>
<evidence type="ECO:0000313" key="4">
    <source>
        <dbReference type="EMBL" id="CAL4796455.1"/>
    </source>
</evidence>
<accession>A0A9P1DFJ7</accession>
<protein>
    <submittedName>
        <fullName evidence="4">14-3-3-like protein 1</fullName>
    </submittedName>
</protein>
<dbReference type="EMBL" id="CAMXCT020004447">
    <property type="protein sequence ID" value="CAL1162518.1"/>
    <property type="molecule type" value="Genomic_DNA"/>
</dbReference>
<name>A0A9P1DFJ7_9DINO</name>
<proteinExistence type="predicted"/>
<sequence>DFDQNDQKPVSLLYFDDLTSTASSSDARASGRLRGVPVTRVQSTKPLLKASCFDTSGVEEFRSMLANHGVNTKTWGRRGSKSIEHLYWEVFCHHGCILTGIGSPSLKRVTRILKLRVVADVESEEHVLVSRLQFLHDGQQIQRHQVPVRRLRWSMGDDNYLLQDVVDVKSGSRFLTEDCAHVESWETCSMSALEEILGVSATLHPFKQDPAAYSYIMEDDQLSDGYPGLNTLYCVHQVTFKILDPGHPKVACIGLPHGQEFATADEVFDLERFHSMQQIPIGSQLNVWSWKTNQDLVQERSRRSAPSNAPPEPDGTESKAMKRLENELMLLKRVQIPMVKSLTSVAKDSMAMGARTTLAPTAVQGRKGAPNPHLRRILQAKSTDWKTVRKMAKSLLDEDYSLDQFNRDLTAFPELFLYLRDGVGDTGSGRTTDDEYQRTVCAFFAIYWLVRLDIDGRQGFSFGTDSDWNALQESLVKDGEVSMPSSTAPGELQQRLYKLERRLAFFNNAQWGFFRRLMVDAGLLEMTPGSGRGQYQVKETRMVSLLALTAIHDIMKMDALLPTVQPEHDGYHGYAAGDVIGDHDHALCYLMDHYPDLLPSFKELDHAERQSVQFTQCNLCFNHGWLVQAEAPPGAIFTKFREAINRDKKLHAGAKDVALYFVHWLTDLAGAEPTPLGGCEKFVIKFPLHVLNSFLQSFKFIEGITSQTETQVMEKYLKHRWSDHVPSLGATPTGPHSIAAMRLLCMAQANGRNVVEAFSQELPKEDKDVLSVEMSRTGCAGQNFSPDLVPTEVASRPVGPAFLIYYGPAFLQMQCSSTVLRLRILAEIYRCARELWPEATTLVAASVHVRIDTIKGLSVAEIQDVLAKGELWLVTKHNESEAYVGRASHKKLNKYVSIGQKFQILDLGFLREQ</sequence>
<dbReference type="Proteomes" id="UP001152797">
    <property type="component" value="Unassembled WGS sequence"/>
</dbReference>
<dbReference type="AlphaFoldDB" id="A0A9P1DFJ7"/>
<dbReference type="EMBL" id="CAMXCT010004447">
    <property type="protein sequence ID" value="CAI4009143.1"/>
    <property type="molecule type" value="Genomic_DNA"/>
</dbReference>
<dbReference type="EMBL" id="CAMXCT030004447">
    <property type="protein sequence ID" value="CAL4796455.1"/>
    <property type="molecule type" value="Genomic_DNA"/>
</dbReference>
<evidence type="ECO:0000313" key="3">
    <source>
        <dbReference type="EMBL" id="CAL1162518.1"/>
    </source>
</evidence>
<evidence type="ECO:0000313" key="2">
    <source>
        <dbReference type="EMBL" id="CAI4009143.1"/>
    </source>
</evidence>
<reference evidence="2" key="1">
    <citation type="submission" date="2022-10" db="EMBL/GenBank/DDBJ databases">
        <authorList>
            <person name="Chen Y."/>
            <person name="Dougan E. K."/>
            <person name="Chan C."/>
            <person name="Rhodes N."/>
            <person name="Thang M."/>
        </authorList>
    </citation>
    <scope>NUCLEOTIDE SEQUENCE</scope>
</reference>
<evidence type="ECO:0000256" key="1">
    <source>
        <dbReference type="SAM" id="MobiDB-lite"/>
    </source>
</evidence>